<comment type="caution">
    <text evidence="1">The sequence shown here is derived from an EMBL/GenBank/DDBJ whole genome shotgun (WGS) entry which is preliminary data.</text>
</comment>
<sequence length="74" mass="8427">MLSFLLLLPPSILRLPRWKFTSHPPPRQPIPPRLTIPCQFHFCMHPVLLSSSAPPHPLPTLLYFATQSTIFSTP</sequence>
<accession>A0AAP0AW44</accession>
<proteinExistence type="predicted"/>
<organism evidence="1 2">
    <name type="scientific">Platanthera zijinensis</name>
    <dbReference type="NCBI Taxonomy" id="2320716"/>
    <lineage>
        <taxon>Eukaryota</taxon>
        <taxon>Viridiplantae</taxon>
        <taxon>Streptophyta</taxon>
        <taxon>Embryophyta</taxon>
        <taxon>Tracheophyta</taxon>
        <taxon>Spermatophyta</taxon>
        <taxon>Magnoliopsida</taxon>
        <taxon>Liliopsida</taxon>
        <taxon>Asparagales</taxon>
        <taxon>Orchidaceae</taxon>
        <taxon>Orchidoideae</taxon>
        <taxon>Orchideae</taxon>
        <taxon>Orchidinae</taxon>
        <taxon>Platanthera</taxon>
    </lineage>
</organism>
<dbReference type="AlphaFoldDB" id="A0AAP0AW44"/>
<protein>
    <submittedName>
        <fullName evidence="1">Uncharacterized protein</fullName>
    </submittedName>
</protein>
<evidence type="ECO:0000313" key="2">
    <source>
        <dbReference type="Proteomes" id="UP001418222"/>
    </source>
</evidence>
<gene>
    <name evidence="1" type="ORF">KSP39_PZI022446</name>
</gene>
<keyword evidence="2" id="KW-1185">Reference proteome</keyword>
<name>A0AAP0AW44_9ASPA</name>
<dbReference type="EMBL" id="JBBWWQ010000020">
    <property type="protein sequence ID" value="KAK8916797.1"/>
    <property type="molecule type" value="Genomic_DNA"/>
</dbReference>
<reference evidence="1 2" key="1">
    <citation type="journal article" date="2022" name="Nat. Plants">
        <title>Genomes of leafy and leafless Platanthera orchids illuminate the evolution of mycoheterotrophy.</title>
        <authorList>
            <person name="Li M.H."/>
            <person name="Liu K.W."/>
            <person name="Li Z."/>
            <person name="Lu H.C."/>
            <person name="Ye Q.L."/>
            <person name="Zhang D."/>
            <person name="Wang J.Y."/>
            <person name="Li Y.F."/>
            <person name="Zhong Z.M."/>
            <person name="Liu X."/>
            <person name="Yu X."/>
            <person name="Liu D.K."/>
            <person name="Tu X.D."/>
            <person name="Liu B."/>
            <person name="Hao Y."/>
            <person name="Liao X.Y."/>
            <person name="Jiang Y.T."/>
            <person name="Sun W.H."/>
            <person name="Chen J."/>
            <person name="Chen Y.Q."/>
            <person name="Ai Y."/>
            <person name="Zhai J.W."/>
            <person name="Wu S.S."/>
            <person name="Zhou Z."/>
            <person name="Hsiao Y.Y."/>
            <person name="Wu W.L."/>
            <person name="Chen Y.Y."/>
            <person name="Lin Y.F."/>
            <person name="Hsu J.L."/>
            <person name="Li C.Y."/>
            <person name="Wang Z.W."/>
            <person name="Zhao X."/>
            <person name="Zhong W.Y."/>
            <person name="Ma X.K."/>
            <person name="Ma L."/>
            <person name="Huang J."/>
            <person name="Chen G.Z."/>
            <person name="Huang M.Z."/>
            <person name="Huang L."/>
            <person name="Peng D.H."/>
            <person name="Luo Y.B."/>
            <person name="Zou S.Q."/>
            <person name="Chen S.P."/>
            <person name="Lan S."/>
            <person name="Tsai W.C."/>
            <person name="Van de Peer Y."/>
            <person name="Liu Z.J."/>
        </authorList>
    </citation>
    <scope>NUCLEOTIDE SEQUENCE [LARGE SCALE GENOMIC DNA]</scope>
    <source>
        <strain evidence="1">Lor287</strain>
    </source>
</reference>
<evidence type="ECO:0000313" key="1">
    <source>
        <dbReference type="EMBL" id="KAK8916797.1"/>
    </source>
</evidence>
<dbReference type="Proteomes" id="UP001418222">
    <property type="component" value="Unassembled WGS sequence"/>
</dbReference>